<sequence>MRKNRKKIKDSMMLLVILSLLAVTEARIGPSLPNPHPSIQEIIARDPLWIRYKMAYHKHYRGEENVMRRRTFFENLISILKHNLDELKGLKSFKKGLNKYSDLTHQEYMKYLNGFKIMPDVIVNSTDWIPLVNIDLPDQVDWREKGLVTPVKDQGMCGSCWAFSSTGSLEGQHMKKTGNLVSLSEQNLVDCVKENDGCSGGWMDSAFEQIKKENGIDTETSYPYVGIQDSCFFNEFTVGATCTGYVDIPEGDEEVLKQAVAKIGPISVAINADSENFHNYRSGIYDEPNCPNSVSALTHAVLVVGYGTENGTDYWLVKNSWGTTWGIKGYIKMSRNKDNQCGIATRASFPLM</sequence>
<dbReference type="GO" id="GO:0008234">
    <property type="term" value="F:cysteine-type peptidase activity"/>
    <property type="evidence" value="ECO:0007669"/>
    <property type="project" value="UniProtKB-KW"/>
</dbReference>
<dbReference type="Pfam" id="PF08246">
    <property type="entry name" value="Inhibitor_I29"/>
    <property type="match status" value="1"/>
</dbReference>
<dbReference type="GO" id="GO:0006508">
    <property type="term" value="P:proteolysis"/>
    <property type="evidence" value="ECO:0007669"/>
    <property type="project" value="UniProtKB-KW"/>
</dbReference>
<dbReference type="SMART" id="SM00848">
    <property type="entry name" value="Inhibitor_I29"/>
    <property type="match status" value="1"/>
</dbReference>
<evidence type="ECO:0000256" key="6">
    <source>
        <dbReference type="ARBA" id="ARBA00023157"/>
    </source>
</evidence>
<feature type="domain" description="Peptidase C1A papain C-terminal" evidence="8">
    <location>
        <begin position="136"/>
        <end position="351"/>
    </location>
</feature>
<dbReference type="PROSITE" id="PS00640">
    <property type="entry name" value="THIOL_PROTEASE_ASN"/>
    <property type="match status" value="1"/>
</dbReference>
<keyword evidence="2" id="KW-0645">Protease</keyword>
<dbReference type="InterPro" id="IPR000169">
    <property type="entry name" value="Pept_cys_AS"/>
</dbReference>
<name>A0A8X6J1J9_TRICU</name>
<dbReference type="Gene3D" id="3.90.70.10">
    <property type="entry name" value="Cysteine proteinases"/>
    <property type="match status" value="1"/>
</dbReference>
<dbReference type="EMBL" id="BMAO01037183">
    <property type="protein sequence ID" value="GFR15900.1"/>
    <property type="molecule type" value="Genomic_DNA"/>
</dbReference>
<keyword evidence="11" id="KW-1185">Reference proteome</keyword>
<evidence type="ECO:0000256" key="1">
    <source>
        <dbReference type="ARBA" id="ARBA00008455"/>
    </source>
</evidence>
<feature type="domain" description="Cathepsin propeptide inhibitor" evidence="9">
    <location>
        <begin position="49"/>
        <end position="108"/>
    </location>
</feature>
<dbReference type="InterPro" id="IPR013201">
    <property type="entry name" value="Prot_inhib_I29"/>
</dbReference>
<dbReference type="SMART" id="SM00645">
    <property type="entry name" value="Pept_C1"/>
    <property type="match status" value="1"/>
</dbReference>
<accession>A0A8X6J1J9</accession>
<dbReference type="SUPFAM" id="SSF54001">
    <property type="entry name" value="Cysteine proteinases"/>
    <property type="match status" value="1"/>
</dbReference>
<keyword evidence="4" id="KW-0788">Thiol protease</keyword>
<evidence type="ECO:0000256" key="2">
    <source>
        <dbReference type="ARBA" id="ARBA00022670"/>
    </source>
</evidence>
<dbReference type="OrthoDB" id="65740at2759"/>
<keyword evidence="7" id="KW-0732">Signal</keyword>
<proteinExistence type="inferred from homology"/>
<evidence type="ECO:0000256" key="4">
    <source>
        <dbReference type="ARBA" id="ARBA00022807"/>
    </source>
</evidence>
<dbReference type="FunFam" id="3.90.70.10:FF:000006">
    <property type="entry name" value="Cathepsin S"/>
    <property type="match status" value="1"/>
</dbReference>
<dbReference type="InterPro" id="IPR038765">
    <property type="entry name" value="Papain-like_cys_pep_sf"/>
</dbReference>
<evidence type="ECO:0000256" key="7">
    <source>
        <dbReference type="SAM" id="SignalP"/>
    </source>
</evidence>
<dbReference type="PRINTS" id="PR00705">
    <property type="entry name" value="PAPAIN"/>
</dbReference>
<evidence type="ECO:0000313" key="10">
    <source>
        <dbReference type="EMBL" id="GFR15900.1"/>
    </source>
</evidence>
<keyword evidence="5" id="KW-0865">Zymogen</keyword>
<evidence type="ECO:0000256" key="3">
    <source>
        <dbReference type="ARBA" id="ARBA00022801"/>
    </source>
</evidence>
<dbReference type="Pfam" id="PF00112">
    <property type="entry name" value="Peptidase_C1"/>
    <property type="match status" value="1"/>
</dbReference>
<dbReference type="PROSITE" id="PS00639">
    <property type="entry name" value="THIOL_PROTEASE_HIS"/>
    <property type="match status" value="1"/>
</dbReference>
<keyword evidence="6" id="KW-1015">Disulfide bond</keyword>
<dbReference type="Proteomes" id="UP000887116">
    <property type="component" value="Unassembled WGS sequence"/>
</dbReference>
<dbReference type="InterPro" id="IPR025660">
    <property type="entry name" value="Pept_his_AS"/>
</dbReference>
<dbReference type="InterPro" id="IPR013128">
    <property type="entry name" value="Peptidase_C1A"/>
</dbReference>
<feature type="chain" id="PRO_5036447722" evidence="7">
    <location>
        <begin position="27"/>
        <end position="352"/>
    </location>
</feature>
<evidence type="ECO:0000259" key="9">
    <source>
        <dbReference type="SMART" id="SM00848"/>
    </source>
</evidence>
<dbReference type="InterPro" id="IPR039417">
    <property type="entry name" value="Peptidase_C1A_papain-like"/>
</dbReference>
<gene>
    <name evidence="10" type="ORF">TNCT_87451</name>
</gene>
<keyword evidence="3" id="KW-0378">Hydrolase</keyword>
<dbReference type="CDD" id="cd02248">
    <property type="entry name" value="Peptidase_C1A"/>
    <property type="match status" value="1"/>
</dbReference>
<dbReference type="AlphaFoldDB" id="A0A8X6J1J9"/>
<comment type="similarity">
    <text evidence="1">Belongs to the peptidase C1 family.</text>
</comment>
<protein>
    <submittedName>
        <fullName evidence="10">Cathepsin L</fullName>
    </submittedName>
</protein>
<dbReference type="PANTHER" id="PTHR12411">
    <property type="entry name" value="CYSTEINE PROTEASE FAMILY C1-RELATED"/>
    <property type="match status" value="1"/>
</dbReference>
<dbReference type="InterPro" id="IPR025661">
    <property type="entry name" value="Pept_asp_AS"/>
</dbReference>
<dbReference type="PROSITE" id="PS00139">
    <property type="entry name" value="THIOL_PROTEASE_CYS"/>
    <property type="match status" value="1"/>
</dbReference>
<reference evidence="10" key="1">
    <citation type="submission" date="2020-07" db="EMBL/GenBank/DDBJ databases">
        <title>Multicomponent nature underlies the extraordinary mechanical properties of spider dragline silk.</title>
        <authorList>
            <person name="Kono N."/>
            <person name="Nakamura H."/>
            <person name="Mori M."/>
            <person name="Yoshida Y."/>
            <person name="Ohtoshi R."/>
            <person name="Malay A.D."/>
            <person name="Moran D.A.P."/>
            <person name="Tomita M."/>
            <person name="Numata K."/>
            <person name="Arakawa K."/>
        </authorList>
    </citation>
    <scope>NUCLEOTIDE SEQUENCE</scope>
</reference>
<organism evidence="10 11">
    <name type="scientific">Trichonephila clavata</name>
    <name type="common">Joro spider</name>
    <name type="synonym">Nephila clavata</name>
    <dbReference type="NCBI Taxonomy" id="2740835"/>
    <lineage>
        <taxon>Eukaryota</taxon>
        <taxon>Metazoa</taxon>
        <taxon>Ecdysozoa</taxon>
        <taxon>Arthropoda</taxon>
        <taxon>Chelicerata</taxon>
        <taxon>Arachnida</taxon>
        <taxon>Araneae</taxon>
        <taxon>Araneomorphae</taxon>
        <taxon>Entelegynae</taxon>
        <taxon>Araneoidea</taxon>
        <taxon>Nephilidae</taxon>
        <taxon>Trichonephila</taxon>
    </lineage>
</organism>
<evidence type="ECO:0000313" key="11">
    <source>
        <dbReference type="Proteomes" id="UP000887116"/>
    </source>
</evidence>
<evidence type="ECO:0000259" key="8">
    <source>
        <dbReference type="SMART" id="SM00645"/>
    </source>
</evidence>
<dbReference type="InterPro" id="IPR000668">
    <property type="entry name" value="Peptidase_C1A_C"/>
</dbReference>
<evidence type="ECO:0000256" key="5">
    <source>
        <dbReference type="ARBA" id="ARBA00023145"/>
    </source>
</evidence>
<feature type="signal peptide" evidence="7">
    <location>
        <begin position="1"/>
        <end position="26"/>
    </location>
</feature>
<comment type="caution">
    <text evidence="10">The sequence shown here is derived from an EMBL/GenBank/DDBJ whole genome shotgun (WGS) entry which is preliminary data.</text>
</comment>